<evidence type="ECO:0000313" key="4">
    <source>
        <dbReference type="Proteomes" id="UP000249135"/>
    </source>
</evidence>
<dbReference type="Pfam" id="PF03401">
    <property type="entry name" value="TctC"/>
    <property type="match status" value="1"/>
</dbReference>
<proteinExistence type="inferred from homology"/>
<dbReference type="PANTHER" id="PTHR42928:SF5">
    <property type="entry name" value="BLR1237 PROTEIN"/>
    <property type="match status" value="1"/>
</dbReference>
<accession>A0A2W5RWB3</accession>
<name>A0A2W5RWB3_VARPD</name>
<comment type="similarity">
    <text evidence="1">Belongs to the UPF0065 (bug) family.</text>
</comment>
<evidence type="ECO:0000256" key="2">
    <source>
        <dbReference type="SAM" id="SignalP"/>
    </source>
</evidence>
<dbReference type="EMBL" id="QFPP01000112">
    <property type="protein sequence ID" value="PZQ74827.1"/>
    <property type="molecule type" value="Genomic_DNA"/>
</dbReference>
<dbReference type="Gene3D" id="3.40.190.150">
    <property type="entry name" value="Bordetella uptake gene, domain 1"/>
    <property type="match status" value="1"/>
</dbReference>
<evidence type="ECO:0000313" key="3">
    <source>
        <dbReference type="EMBL" id="PZQ74827.1"/>
    </source>
</evidence>
<reference evidence="3 4" key="1">
    <citation type="submission" date="2017-08" db="EMBL/GenBank/DDBJ databases">
        <title>Infants hospitalized years apart are colonized by the same room-sourced microbial strains.</title>
        <authorList>
            <person name="Brooks B."/>
            <person name="Olm M.R."/>
            <person name="Firek B.A."/>
            <person name="Baker R."/>
            <person name="Thomas B.C."/>
            <person name="Morowitz M.J."/>
            <person name="Banfield J.F."/>
        </authorList>
    </citation>
    <scope>NUCLEOTIDE SEQUENCE [LARGE SCALE GENOMIC DNA]</scope>
    <source>
        <strain evidence="3">S2_005_003_R2_41</strain>
    </source>
</reference>
<dbReference type="Proteomes" id="UP000249135">
    <property type="component" value="Unassembled WGS sequence"/>
</dbReference>
<dbReference type="SUPFAM" id="SSF53850">
    <property type="entry name" value="Periplasmic binding protein-like II"/>
    <property type="match status" value="1"/>
</dbReference>
<dbReference type="InterPro" id="IPR042100">
    <property type="entry name" value="Bug_dom1"/>
</dbReference>
<dbReference type="InterPro" id="IPR005064">
    <property type="entry name" value="BUG"/>
</dbReference>
<dbReference type="PANTHER" id="PTHR42928">
    <property type="entry name" value="TRICARBOXYLATE-BINDING PROTEIN"/>
    <property type="match status" value="1"/>
</dbReference>
<comment type="caution">
    <text evidence="3">The sequence shown here is derived from an EMBL/GenBank/DDBJ whole genome shotgun (WGS) entry which is preliminary data.</text>
</comment>
<feature type="chain" id="PRO_5016171342" evidence="2">
    <location>
        <begin position="30"/>
        <end position="329"/>
    </location>
</feature>
<keyword evidence="2" id="KW-0732">Signal</keyword>
<sequence>MHQPIQFHLSRRSFGISLLAPMLATPAAAADYPARPIKLIVPFTPGGLADTGARIVAEKMTRLLGQTMVVENRPGAGGNIGTGAVASAAPDGYTLLLGFDGTLLINPHVYSKVPFDAMRDFVSIGKIGDAAGVIVVHPSVQAKTLRQLIDLSKASPKGLDYGSSGVGGTSHLVAEMLNARSGAKFVHVPYKGGGQAMADVVSGVLPINFTAVAGAYPFVKQGQLRAVALFSPQRVASMPDVPTLAEAGYPEVDANSWISLMAPAKTTPQIEERLADALRKALAMPDVKERFETLGLFPSSQTKAQFEAQNQKDYRRYGEIVNALNIRID</sequence>
<gene>
    <name evidence="3" type="ORF">DI563_11255</name>
</gene>
<dbReference type="CDD" id="cd07012">
    <property type="entry name" value="PBP2_Bug_TTT"/>
    <property type="match status" value="1"/>
</dbReference>
<dbReference type="AlphaFoldDB" id="A0A2W5RWB3"/>
<organism evidence="3 4">
    <name type="scientific">Variovorax paradoxus</name>
    <dbReference type="NCBI Taxonomy" id="34073"/>
    <lineage>
        <taxon>Bacteria</taxon>
        <taxon>Pseudomonadati</taxon>
        <taxon>Pseudomonadota</taxon>
        <taxon>Betaproteobacteria</taxon>
        <taxon>Burkholderiales</taxon>
        <taxon>Comamonadaceae</taxon>
        <taxon>Variovorax</taxon>
    </lineage>
</organism>
<feature type="signal peptide" evidence="2">
    <location>
        <begin position="1"/>
        <end position="29"/>
    </location>
</feature>
<dbReference type="PIRSF" id="PIRSF017082">
    <property type="entry name" value="YflP"/>
    <property type="match status" value="1"/>
</dbReference>
<protein>
    <submittedName>
        <fullName evidence="3">LacI family transcriptional regulator</fullName>
    </submittedName>
</protein>
<dbReference type="Gene3D" id="3.40.190.10">
    <property type="entry name" value="Periplasmic binding protein-like II"/>
    <property type="match status" value="1"/>
</dbReference>
<evidence type="ECO:0000256" key="1">
    <source>
        <dbReference type="ARBA" id="ARBA00006987"/>
    </source>
</evidence>